<feature type="chain" id="PRO_5013019044" evidence="1">
    <location>
        <begin position="17"/>
        <end position="162"/>
    </location>
</feature>
<dbReference type="VEuPathDB" id="FungiDB:ASPGLDRAFT_27460"/>
<name>A0A1L9VDS4_ASPGL</name>
<organism evidence="2 3">
    <name type="scientific">Aspergillus glaucus CBS 516.65</name>
    <dbReference type="NCBI Taxonomy" id="1160497"/>
    <lineage>
        <taxon>Eukaryota</taxon>
        <taxon>Fungi</taxon>
        <taxon>Dikarya</taxon>
        <taxon>Ascomycota</taxon>
        <taxon>Pezizomycotina</taxon>
        <taxon>Eurotiomycetes</taxon>
        <taxon>Eurotiomycetidae</taxon>
        <taxon>Eurotiales</taxon>
        <taxon>Aspergillaceae</taxon>
        <taxon>Aspergillus</taxon>
        <taxon>Aspergillus subgen. Aspergillus</taxon>
    </lineage>
</organism>
<dbReference type="SUPFAM" id="SSF48403">
    <property type="entry name" value="Ankyrin repeat"/>
    <property type="match status" value="1"/>
</dbReference>
<dbReference type="OrthoDB" id="366390at2759"/>
<dbReference type="RefSeq" id="XP_022398748.1">
    <property type="nucleotide sequence ID" value="XM_022543659.1"/>
</dbReference>
<evidence type="ECO:0000313" key="2">
    <source>
        <dbReference type="EMBL" id="OJJ82050.1"/>
    </source>
</evidence>
<dbReference type="InterPro" id="IPR036770">
    <property type="entry name" value="Ankyrin_rpt-contain_sf"/>
</dbReference>
<keyword evidence="3" id="KW-1185">Reference proteome</keyword>
<dbReference type="InterPro" id="IPR002110">
    <property type="entry name" value="Ankyrin_rpt"/>
</dbReference>
<accession>A0A1L9VDS4</accession>
<dbReference type="AlphaFoldDB" id="A0A1L9VDS4"/>
<dbReference type="GeneID" id="34459920"/>
<protein>
    <submittedName>
        <fullName evidence="2">Uncharacterized protein</fullName>
    </submittedName>
</protein>
<feature type="signal peptide" evidence="1">
    <location>
        <begin position="1"/>
        <end position="16"/>
    </location>
</feature>
<gene>
    <name evidence="2" type="ORF">ASPGLDRAFT_27460</name>
</gene>
<evidence type="ECO:0000313" key="3">
    <source>
        <dbReference type="Proteomes" id="UP000184300"/>
    </source>
</evidence>
<sequence length="162" mass="18486">MHLFDLLIELLAFIVSFLEHEYDLNAFSQANKRLYQLFNRAVYTLSANDKFSSNPALEWAADHGNEATSRRALEAGSSPYPKYNEGGYSPMALAAMDGNEDLVRLFLEKVDPNDESYWERTKEPVSLAAEKGYKSIVRILLDLELPSTNTTLTQKLPIHRWK</sequence>
<keyword evidence="1" id="KW-0732">Signal</keyword>
<dbReference type="STRING" id="1160497.A0A1L9VDS4"/>
<dbReference type="Gene3D" id="1.25.40.20">
    <property type="entry name" value="Ankyrin repeat-containing domain"/>
    <property type="match status" value="1"/>
</dbReference>
<evidence type="ECO:0000256" key="1">
    <source>
        <dbReference type="SAM" id="SignalP"/>
    </source>
</evidence>
<dbReference type="EMBL" id="KV878903">
    <property type="protein sequence ID" value="OJJ82050.1"/>
    <property type="molecule type" value="Genomic_DNA"/>
</dbReference>
<proteinExistence type="predicted"/>
<dbReference type="Proteomes" id="UP000184300">
    <property type="component" value="Unassembled WGS sequence"/>
</dbReference>
<dbReference type="Pfam" id="PF12796">
    <property type="entry name" value="Ank_2"/>
    <property type="match status" value="1"/>
</dbReference>
<reference evidence="3" key="1">
    <citation type="journal article" date="2017" name="Genome Biol.">
        <title>Comparative genomics reveals high biological diversity and specific adaptations in the industrially and medically important fungal genus Aspergillus.</title>
        <authorList>
            <person name="de Vries R.P."/>
            <person name="Riley R."/>
            <person name="Wiebenga A."/>
            <person name="Aguilar-Osorio G."/>
            <person name="Amillis S."/>
            <person name="Uchima C.A."/>
            <person name="Anderluh G."/>
            <person name="Asadollahi M."/>
            <person name="Askin M."/>
            <person name="Barry K."/>
            <person name="Battaglia E."/>
            <person name="Bayram O."/>
            <person name="Benocci T."/>
            <person name="Braus-Stromeyer S.A."/>
            <person name="Caldana C."/>
            <person name="Canovas D."/>
            <person name="Cerqueira G.C."/>
            <person name="Chen F."/>
            <person name="Chen W."/>
            <person name="Choi C."/>
            <person name="Clum A."/>
            <person name="Dos Santos R.A."/>
            <person name="Damasio A.R."/>
            <person name="Diallinas G."/>
            <person name="Emri T."/>
            <person name="Fekete E."/>
            <person name="Flipphi M."/>
            <person name="Freyberg S."/>
            <person name="Gallo A."/>
            <person name="Gournas C."/>
            <person name="Habgood R."/>
            <person name="Hainaut M."/>
            <person name="Harispe M.L."/>
            <person name="Henrissat B."/>
            <person name="Hilden K.S."/>
            <person name="Hope R."/>
            <person name="Hossain A."/>
            <person name="Karabika E."/>
            <person name="Karaffa L."/>
            <person name="Karanyi Z."/>
            <person name="Krasevec N."/>
            <person name="Kuo A."/>
            <person name="Kusch H."/>
            <person name="LaButti K."/>
            <person name="Lagendijk E.L."/>
            <person name="Lapidus A."/>
            <person name="Levasseur A."/>
            <person name="Lindquist E."/>
            <person name="Lipzen A."/>
            <person name="Logrieco A.F."/>
            <person name="MacCabe A."/>
            <person name="Maekelae M.R."/>
            <person name="Malavazi I."/>
            <person name="Melin P."/>
            <person name="Meyer V."/>
            <person name="Mielnichuk N."/>
            <person name="Miskei M."/>
            <person name="Molnar A.P."/>
            <person name="Mule G."/>
            <person name="Ngan C.Y."/>
            <person name="Orejas M."/>
            <person name="Orosz E."/>
            <person name="Ouedraogo J.P."/>
            <person name="Overkamp K.M."/>
            <person name="Park H.-S."/>
            <person name="Perrone G."/>
            <person name="Piumi F."/>
            <person name="Punt P.J."/>
            <person name="Ram A.F."/>
            <person name="Ramon A."/>
            <person name="Rauscher S."/>
            <person name="Record E."/>
            <person name="Riano-Pachon D.M."/>
            <person name="Robert V."/>
            <person name="Roehrig J."/>
            <person name="Ruller R."/>
            <person name="Salamov A."/>
            <person name="Salih N.S."/>
            <person name="Samson R.A."/>
            <person name="Sandor E."/>
            <person name="Sanguinetti M."/>
            <person name="Schuetze T."/>
            <person name="Sepcic K."/>
            <person name="Shelest E."/>
            <person name="Sherlock G."/>
            <person name="Sophianopoulou V."/>
            <person name="Squina F.M."/>
            <person name="Sun H."/>
            <person name="Susca A."/>
            <person name="Todd R.B."/>
            <person name="Tsang A."/>
            <person name="Unkles S.E."/>
            <person name="van de Wiele N."/>
            <person name="van Rossen-Uffink D."/>
            <person name="Oliveira J.V."/>
            <person name="Vesth T.C."/>
            <person name="Visser J."/>
            <person name="Yu J.-H."/>
            <person name="Zhou M."/>
            <person name="Andersen M.R."/>
            <person name="Archer D.B."/>
            <person name="Baker S.E."/>
            <person name="Benoit I."/>
            <person name="Brakhage A.A."/>
            <person name="Braus G.H."/>
            <person name="Fischer R."/>
            <person name="Frisvad J.C."/>
            <person name="Goldman G.H."/>
            <person name="Houbraken J."/>
            <person name="Oakley B."/>
            <person name="Pocsi I."/>
            <person name="Scazzocchio C."/>
            <person name="Seiboth B."/>
            <person name="vanKuyk P.A."/>
            <person name="Wortman J."/>
            <person name="Dyer P.S."/>
            <person name="Grigoriev I.V."/>
        </authorList>
    </citation>
    <scope>NUCLEOTIDE SEQUENCE [LARGE SCALE GENOMIC DNA]</scope>
    <source>
        <strain evidence="3">CBS 516.65</strain>
    </source>
</reference>
<dbReference type="SMART" id="SM00248">
    <property type="entry name" value="ANK"/>
    <property type="match status" value="3"/>
</dbReference>